<sequence length="92" mass="10337">MASFVVFEHHLWLNLIEIKGADKVPFLDSPVSPSGLFGPAVEGLCAAWSWRRMFRSVLLWSKLRKKSDKPVGTASQLHEHGKNSSKPEGFIF</sequence>
<evidence type="ECO:0000313" key="2">
    <source>
        <dbReference type="EMBL" id="KAL1248869.1"/>
    </source>
</evidence>
<reference evidence="2 3" key="1">
    <citation type="submission" date="2023-09" db="EMBL/GenBank/DDBJ databases">
        <authorList>
            <person name="Wang M."/>
        </authorList>
    </citation>
    <scope>NUCLEOTIDE SEQUENCE [LARGE SCALE GENOMIC DNA]</scope>
    <source>
        <strain evidence="2">GT-2023</strain>
        <tissue evidence="2">Liver</tissue>
    </source>
</reference>
<organism evidence="2 3">
    <name type="scientific">Cirrhinus molitorella</name>
    <name type="common">mud carp</name>
    <dbReference type="NCBI Taxonomy" id="172907"/>
    <lineage>
        <taxon>Eukaryota</taxon>
        <taxon>Metazoa</taxon>
        <taxon>Chordata</taxon>
        <taxon>Craniata</taxon>
        <taxon>Vertebrata</taxon>
        <taxon>Euteleostomi</taxon>
        <taxon>Actinopterygii</taxon>
        <taxon>Neopterygii</taxon>
        <taxon>Teleostei</taxon>
        <taxon>Ostariophysi</taxon>
        <taxon>Cypriniformes</taxon>
        <taxon>Cyprinidae</taxon>
        <taxon>Labeoninae</taxon>
        <taxon>Labeonini</taxon>
        <taxon>Cirrhinus</taxon>
    </lineage>
</organism>
<comment type="caution">
    <text evidence="2">The sequence shown here is derived from an EMBL/GenBank/DDBJ whole genome shotgun (WGS) entry which is preliminary data.</text>
</comment>
<proteinExistence type="predicted"/>
<feature type="region of interest" description="Disordered" evidence="1">
    <location>
        <begin position="67"/>
        <end position="92"/>
    </location>
</feature>
<gene>
    <name evidence="2" type="ORF">QQF64_022187</name>
</gene>
<evidence type="ECO:0000313" key="3">
    <source>
        <dbReference type="Proteomes" id="UP001558613"/>
    </source>
</evidence>
<keyword evidence="3" id="KW-1185">Reference proteome</keyword>
<evidence type="ECO:0000256" key="1">
    <source>
        <dbReference type="SAM" id="MobiDB-lite"/>
    </source>
</evidence>
<name>A0ABR3L7G3_9TELE</name>
<protein>
    <submittedName>
        <fullName evidence="2">Uncharacterized protein</fullName>
    </submittedName>
</protein>
<dbReference type="Proteomes" id="UP001558613">
    <property type="component" value="Unassembled WGS sequence"/>
</dbReference>
<dbReference type="EMBL" id="JAYMGO010000024">
    <property type="protein sequence ID" value="KAL1248869.1"/>
    <property type="molecule type" value="Genomic_DNA"/>
</dbReference>
<accession>A0ABR3L7G3</accession>